<reference evidence="1" key="1">
    <citation type="submission" date="2014-09" db="EMBL/GenBank/DDBJ databases">
        <authorList>
            <person name="Magalhaes I.L.F."/>
            <person name="Oliveira U."/>
            <person name="Santos F.R."/>
            <person name="Vidigal T.H.D.A."/>
            <person name="Brescovit A.D."/>
            <person name="Santos A.J."/>
        </authorList>
    </citation>
    <scope>NUCLEOTIDE SEQUENCE</scope>
    <source>
        <tissue evidence="1">Shoot tissue taken approximately 20 cm above the soil surface</tissue>
    </source>
</reference>
<dbReference type="EMBL" id="GBRH01195866">
    <property type="protein sequence ID" value="JAE02030.1"/>
    <property type="molecule type" value="Transcribed_RNA"/>
</dbReference>
<sequence length="52" mass="6208">MFIGRGAEVESYQQYSTVEDVDPYDQIYHNLPSHHHFLEQVPNCRHCNAKRF</sequence>
<dbReference type="AlphaFoldDB" id="A0A0A9EMS6"/>
<evidence type="ECO:0000313" key="1">
    <source>
        <dbReference type="EMBL" id="JAE02030.1"/>
    </source>
</evidence>
<proteinExistence type="predicted"/>
<name>A0A0A9EMS6_ARUDO</name>
<protein>
    <submittedName>
        <fullName evidence="1">Uncharacterized protein</fullName>
    </submittedName>
</protein>
<accession>A0A0A9EMS6</accession>
<reference evidence="1" key="2">
    <citation type="journal article" date="2015" name="Data Brief">
        <title>Shoot transcriptome of the giant reed, Arundo donax.</title>
        <authorList>
            <person name="Barrero R.A."/>
            <person name="Guerrero F.D."/>
            <person name="Moolhuijzen P."/>
            <person name="Goolsby J.A."/>
            <person name="Tidwell J."/>
            <person name="Bellgard S.E."/>
            <person name="Bellgard M.I."/>
        </authorList>
    </citation>
    <scope>NUCLEOTIDE SEQUENCE</scope>
    <source>
        <tissue evidence="1">Shoot tissue taken approximately 20 cm above the soil surface</tissue>
    </source>
</reference>
<organism evidence="1">
    <name type="scientific">Arundo donax</name>
    <name type="common">Giant reed</name>
    <name type="synonym">Donax arundinaceus</name>
    <dbReference type="NCBI Taxonomy" id="35708"/>
    <lineage>
        <taxon>Eukaryota</taxon>
        <taxon>Viridiplantae</taxon>
        <taxon>Streptophyta</taxon>
        <taxon>Embryophyta</taxon>
        <taxon>Tracheophyta</taxon>
        <taxon>Spermatophyta</taxon>
        <taxon>Magnoliopsida</taxon>
        <taxon>Liliopsida</taxon>
        <taxon>Poales</taxon>
        <taxon>Poaceae</taxon>
        <taxon>PACMAD clade</taxon>
        <taxon>Arundinoideae</taxon>
        <taxon>Arundineae</taxon>
        <taxon>Arundo</taxon>
    </lineage>
</organism>